<evidence type="ECO:0000313" key="8">
    <source>
        <dbReference type="EMBL" id="MCB4820138.1"/>
    </source>
</evidence>
<keyword evidence="9" id="KW-1185">Reference proteome</keyword>
<feature type="transmembrane region" description="Helical" evidence="7">
    <location>
        <begin position="378"/>
        <end position="405"/>
    </location>
</feature>
<evidence type="ECO:0000256" key="2">
    <source>
        <dbReference type="ARBA" id="ARBA00022448"/>
    </source>
</evidence>
<dbReference type="GO" id="GO:0042910">
    <property type="term" value="F:xenobiotic transmembrane transporter activity"/>
    <property type="evidence" value="ECO:0007669"/>
    <property type="project" value="InterPro"/>
</dbReference>
<accession>A0A9X1IB64</accession>
<dbReference type="Pfam" id="PF01554">
    <property type="entry name" value="MatE"/>
    <property type="match status" value="2"/>
</dbReference>
<evidence type="ECO:0000256" key="7">
    <source>
        <dbReference type="SAM" id="Phobius"/>
    </source>
</evidence>
<dbReference type="EMBL" id="JAJAQI010000001">
    <property type="protein sequence ID" value="MCB4820138.1"/>
    <property type="molecule type" value="Genomic_DNA"/>
</dbReference>
<dbReference type="InterPro" id="IPR052031">
    <property type="entry name" value="Membrane_Transporter-Flippase"/>
</dbReference>
<dbReference type="PANTHER" id="PTHR43549">
    <property type="entry name" value="MULTIDRUG RESISTANCE PROTEIN YPNP-RELATED"/>
    <property type="match status" value="1"/>
</dbReference>
<keyword evidence="5 7" id="KW-1133">Transmembrane helix</keyword>
<reference evidence="8" key="1">
    <citation type="submission" date="2021-10" db="EMBL/GenBank/DDBJ databases">
        <title>Roseicella aerolatum sp. nov., isolated from aerosols of e-waste dismantling site.</title>
        <authorList>
            <person name="Qin T."/>
        </authorList>
    </citation>
    <scope>NUCLEOTIDE SEQUENCE</scope>
    <source>
        <strain evidence="8">GB24</strain>
    </source>
</reference>
<sequence>MADGLAPAATLAPPPAAPPLPTLLRRVLTLAAPTTLVAAVQSLCQLVEPWLAARQGTAALAGWAVVLPFALLLQQMSTGAMGGGVVSAIARALGANRREEASALVLHAVVIALGFGLVYAVLLAGFPREILGLIGGAEAAEAAAAYCAWLFGAGAIPAWLANTLASVLRGGGRHALASRVLLIAWLGYVPLAWALMEPAGLGLAGAGIAFALVMTAATAGMAAVVLAGGAGFRPTFRVPLASDRGGPGARSVNRWRLPLERALFGRILSVGLIACVMATIANLTTILVTARIAQHGAAAVAAYGVSARLEFLMVPLAFGVGSALTALVGRAVGAGDWVTARRTAWAGALMALAVTAGVGVFVALFPGMTAAAFSSDPAVVAIATQALAIIGWALPGFGVGMALYFASMGAGRMRWPVAAALSRILLAVGGGWVLSDLLGFGLTGQFVAVALGITAYGTITAAAVRPGIWSAPRAARQGNL</sequence>
<keyword evidence="6 7" id="KW-0472">Membrane</keyword>
<name>A0A9X1IB64_9PROT</name>
<feature type="transmembrane region" description="Helical" evidence="7">
    <location>
        <begin position="263"/>
        <end position="292"/>
    </location>
</feature>
<keyword evidence="2" id="KW-0813">Transport</keyword>
<dbReference type="RefSeq" id="WP_226602956.1">
    <property type="nucleotide sequence ID" value="NZ_JAJAQI010000001.1"/>
</dbReference>
<keyword evidence="4 7" id="KW-0812">Transmembrane</keyword>
<dbReference type="PANTHER" id="PTHR43549:SF3">
    <property type="entry name" value="MULTIDRUG RESISTANCE PROTEIN YPNP-RELATED"/>
    <property type="match status" value="1"/>
</dbReference>
<organism evidence="8 9">
    <name type="scientific">Roseicella aerolata</name>
    <dbReference type="NCBI Taxonomy" id="2883479"/>
    <lineage>
        <taxon>Bacteria</taxon>
        <taxon>Pseudomonadati</taxon>
        <taxon>Pseudomonadota</taxon>
        <taxon>Alphaproteobacteria</taxon>
        <taxon>Acetobacterales</taxon>
        <taxon>Roseomonadaceae</taxon>
        <taxon>Roseicella</taxon>
    </lineage>
</organism>
<evidence type="ECO:0000256" key="5">
    <source>
        <dbReference type="ARBA" id="ARBA00022989"/>
    </source>
</evidence>
<feature type="transmembrane region" description="Helical" evidence="7">
    <location>
        <begin position="143"/>
        <end position="164"/>
    </location>
</feature>
<dbReference type="InterPro" id="IPR002528">
    <property type="entry name" value="MATE_fam"/>
</dbReference>
<comment type="caution">
    <text evidence="8">The sequence shown here is derived from an EMBL/GenBank/DDBJ whole genome shotgun (WGS) entry which is preliminary data.</text>
</comment>
<evidence type="ECO:0000313" key="9">
    <source>
        <dbReference type="Proteomes" id="UP001139311"/>
    </source>
</evidence>
<protein>
    <submittedName>
        <fullName evidence="8">Multidrug transporter MatE</fullName>
    </submittedName>
</protein>
<evidence type="ECO:0000256" key="1">
    <source>
        <dbReference type="ARBA" id="ARBA00004651"/>
    </source>
</evidence>
<keyword evidence="3" id="KW-1003">Cell membrane</keyword>
<feature type="transmembrane region" description="Helical" evidence="7">
    <location>
        <begin position="446"/>
        <end position="464"/>
    </location>
</feature>
<feature type="transmembrane region" description="Helical" evidence="7">
    <location>
        <begin position="417"/>
        <end position="434"/>
    </location>
</feature>
<feature type="transmembrane region" description="Helical" evidence="7">
    <location>
        <begin position="202"/>
        <end position="227"/>
    </location>
</feature>
<feature type="transmembrane region" description="Helical" evidence="7">
    <location>
        <begin position="312"/>
        <end position="332"/>
    </location>
</feature>
<evidence type="ECO:0000256" key="3">
    <source>
        <dbReference type="ARBA" id="ARBA00022475"/>
    </source>
</evidence>
<dbReference type="GO" id="GO:0005886">
    <property type="term" value="C:plasma membrane"/>
    <property type="evidence" value="ECO:0007669"/>
    <property type="project" value="UniProtKB-SubCell"/>
</dbReference>
<proteinExistence type="predicted"/>
<evidence type="ECO:0000256" key="4">
    <source>
        <dbReference type="ARBA" id="ARBA00022692"/>
    </source>
</evidence>
<comment type="subcellular location">
    <subcellularLocation>
        <location evidence="1">Cell membrane</location>
        <topology evidence="1">Multi-pass membrane protein</topology>
    </subcellularLocation>
</comment>
<dbReference type="Proteomes" id="UP001139311">
    <property type="component" value="Unassembled WGS sequence"/>
</dbReference>
<gene>
    <name evidence="8" type="ORF">LHA35_00135</name>
</gene>
<feature type="transmembrane region" description="Helical" evidence="7">
    <location>
        <begin position="56"/>
        <end position="73"/>
    </location>
</feature>
<dbReference type="GO" id="GO:0015297">
    <property type="term" value="F:antiporter activity"/>
    <property type="evidence" value="ECO:0007669"/>
    <property type="project" value="InterPro"/>
</dbReference>
<feature type="transmembrane region" description="Helical" evidence="7">
    <location>
        <begin position="344"/>
        <end position="366"/>
    </location>
</feature>
<dbReference type="AlphaFoldDB" id="A0A9X1IB64"/>
<feature type="transmembrane region" description="Helical" evidence="7">
    <location>
        <begin position="176"/>
        <end position="196"/>
    </location>
</feature>
<feature type="transmembrane region" description="Helical" evidence="7">
    <location>
        <begin position="101"/>
        <end position="123"/>
    </location>
</feature>
<evidence type="ECO:0000256" key="6">
    <source>
        <dbReference type="ARBA" id="ARBA00023136"/>
    </source>
</evidence>